<dbReference type="CDD" id="cd08704">
    <property type="entry name" value="Met_tRNA_FMT_C"/>
    <property type="match status" value="1"/>
</dbReference>
<comment type="caution">
    <text evidence="11">The sequence shown here is derived from an EMBL/GenBank/DDBJ whole genome shotgun (WGS) entry which is preliminary data.</text>
</comment>
<dbReference type="HAMAP" id="MF_00182">
    <property type="entry name" value="Formyl_trans"/>
    <property type="match status" value="1"/>
</dbReference>
<dbReference type="InterPro" id="IPR044135">
    <property type="entry name" value="Met-tRNA-FMT_C"/>
</dbReference>
<evidence type="ECO:0000256" key="2">
    <source>
        <dbReference type="ARBA" id="ARBA00010699"/>
    </source>
</evidence>
<dbReference type="SUPFAM" id="SSF50486">
    <property type="entry name" value="FMT C-terminal domain-like"/>
    <property type="match status" value="1"/>
</dbReference>
<comment type="similarity">
    <text evidence="2 8">Belongs to the Fmt family.</text>
</comment>
<dbReference type="InterPro" id="IPR041711">
    <property type="entry name" value="Met-tRNA-FMT_N"/>
</dbReference>
<dbReference type="InterPro" id="IPR005793">
    <property type="entry name" value="Formyl_trans_C"/>
</dbReference>
<dbReference type="Gene3D" id="3.10.25.10">
    <property type="entry name" value="Formyl transferase, C-terminal domain"/>
    <property type="match status" value="1"/>
</dbReference>
<name>F5ISU1_9BACT</name>
<dbReference type="GO" id="GO:0004479">
    <property type="term" value="F:methionyl-tRNA formyltransferase activity"/>
    <property type="evidence" value="ECO:0007669"/>
    <property type="project" value="UniProtKB-UniRule"/>
</dbReference>
<dbReference type="InterPro" id="IPR011034">
    <property type="entry name" value="Formyl_transferase-like_C_sf"/>
</dbReference>
<evidence type="ECO:0000256" key="4">
    <source>
        <dbReference type="ARBA" id="ARBA00016014"/>
    </source>
</evidence>
<dbReference type="Proteomes" id="UP000004913">
    <property type="component" value="Unassembled WGS sequence"/>
</dbReference>
<evidence type="ECO:0000256" key="5">
    <source>
        <dbReference type="ARBA" id="ARBA00022679"/>
    </source>
</evidence>
<comment type="function">
    <text evidence="1 8">Attaches a formyl group to the free amino group of methionyl-tRNA(fMet). The formyl group appears to play a dual role in the initiator identity of N-formylmethionyl-tRNA by promoting its recognition by IF2 and preventing the misappropriation of this tRNA by the elongation apparatus.</text>
</comment>
<keyword evidence="6 8" id="KW-0648">Protein biosynthesis</keyword>
<dbReference type="Pfam" id="PF02911">
    <property type="entry name" value="Formyl_trans_C"/>
    <property type="match status" value="1"/>
</dbReference>
<dbReference type="EMBL" id="ADLV01000002">
    <property type="protein sequence ID" value="EGK02036.1"/>
    <property type="molecule type" value="Genomic_DNA"/>
</dbReference>
<proteinExistence type="inferred from homology"/>
<accession>F5ISU1</accession>
<dbReference type="InterPro" id="IPR005794">
    <property type="entry name" value="Fmt"/>
</dbReference>
<dbReference type="HOGENOM" id="CLU_033347_1_1_10"/>
<dbReference type="PANTHER" id="PTHR11138:SF5">
    <property type="entry name" value="METHIONYL-TRNA FORMYLTRANSFERASE, MITOCHONDRIAL"/>
    <property type="match status" value="1"/>
</dbReference>
<dbReference type="STRING" id="742766.HMPREF9455_00158"/>
<dbReference type="GO" id="GO:0005829">
    <property type="term" value="C:cytosol"/>
    <property type="evidence" value="ECO:0007669"/>
    <property type="project" value="TreeGrafter"/>
</dbReference>
<keyword evidence="12" id="KW-1185">Reference proteome</keyword>
<dbReference type="EC" id="2.1.2.9" evidence="3 8"/>
<dbReference type="PANTHER" id="PTHR11138">
    <property type="entry name" value="METHIONYL-TRNA FORMYLTRANSFERASE"/>
    <property type="match status" value="1"/>
</dbReference>
<dbReference type="InterPro" id="IPR037022">
    <property type="entry name" value="Formyl_trans_C_sf"/>
</dbReference>
<reference evidence="11 12" key="1">
    <citation type="submission" date="2011-04" db="EMBL/GenBank/DDBJ databases">
        <title>The Genome Sequence of Dysgonomonas gadei ATCC BAA-286.</title>
        <authorList>
            <consortium name="The Broad Institute Genome Sequencing Platform"/>
            <person name="Earl A."/>
            <person name="Ward D."/>
            <person name="Feldgarden M."/>
            <person name="Gevers D."/>
            <person name="Pudlo N."/>
            <person name="Martens E."/>
            <person name="Allen-Vercoe E."/>
            <person name="Young S.K."/>
            <person name="Zeng Q."/>
            <person name="Gargeya S."/>
            <person name="Fitzgerald M."/>
            <person name="Haas B."/>
            <person name="Abouelleil A."/>
            <person name="Alvarado L."/>
            <person name="Arachchi H.M."/>
            <person name="Berlin A."/>
            <person name="Brown A."/>
            <person name="Chapman S.B."/>
            <person name="Chen Z."/>
            <person name="Dunbar C."/>
            <person name="Freedman E."/>
            <person name="Gearin G."/>
            <person name="Gellesch M."/>
            <person name="Goldberg J."/>
            <person name="Griggs A."/>
            <person name="Gujja S."/>
            <person name="Heiman D."/>
            <person name="Howarth C."/>
            <person name="Larson L."/>
            <person name="Lui A."/>
            <person name="MacDonald P.J.P."/>
            <person name="Mehta T."/>
            <person name="Montmayeur A."/>
            <person name="Murphy C."/>
            <person name="Neiman D."/>
            <person name="Pearson M."/>
            <person name="Priest M."/>
            <person name="Roberts A."/>
            <person name="Saif S."/>
            <person name="Shea T."/>
            <person name="Shenoy N."/>
            <person name="Sisk P."/>
            <person name="Stolte C."/>
            <person name="Sykes S."/>
            <person name="Yandava C."/>
            <person name="Wortman J."/>
            <person name="Nusbaum C."/>
            <person name="Birren B."/>
        </authorList>
    </citation>
    <scope>NUCLEOTIDE SEQUENCE [LARGE SCALE GENOMIC DNA]</scope>
    <source>
        <strain evidence="11 12">ATCC BAA-286</strain>
    </source>
</reference>
<evidence type="ECO:0000259" key="9">
    <source>
        <dbReference type="Pfam" id="PF00551"/>
    </source>
</evidence>
<dbReference type="InterPro" id="IPR002376">
    <property type="entry name" value="Formyl_transf_N"/>
</dbReference>
<dbReference type="AlphaFoldDB" id="F5ISU1"/>
<keyword evidence="5 8" id="KW-0808">Transferase</keyword>
<feature type="binding site" evidence="8">
    <location>
        <begin position="113"/>
        <end position="116"/>
    </location>
    <ligand>
        <name>(6S)-5,6,7,8-tetrahydrofolate</name>
        <dbReference type="ChEBI" id="CHEBI:57453"/>
    </ligand>
</feature>
<evidence type="ECO:0000256" key="3">
    <source>
        <dbReference type="ARBA" id="ARBA00012261"/>
    </source>
</evidence>
<dbReference type="Gene3D" id="3.40.50.170">
    <property type="entry name" value="Formyl transferase, N-terminal domain"/>
    <property type="match status" value="1"/>
</dbReference>
<gene>
    <name evidence="8" type="primary">fmt</name>
    <name evidence="11" type="ORF">HMPREF9455_00158</name>
</gene>
<dbReference type="eggNOG" id="COG0223">
    <property type="taxonomic scope" value="Bacteria"/>
</dbReference>
<organism evidence="11 12">
    <name type="scientific">Dysgonomonas gadei ATCC BAA-286</name>
    <dbReference type="NCBI Taxonomy" id="742766"/>
    <lineage>
        <taxon>Bacteria</taxon>
        <taxon>Pseudomonadati</taxon>
        <taxon>Bacteroidota</taxon>
        <taxon>Bacteroidia</taxon>
        <taxon>Bacteroidales</taxon>
        <taxon>Dysgonomonadaceae</taxon>
        <taxon>Dysgonomonas</taxon>
    </lineage>
</organism>
<evidence type="ECO:0000256" key="6">
    <source>
        <dbReference type="ARBA" id="ARBA00022917"/>
    </source>
</evidence>
<dbReference type="InterPro" id="IPR036477">
    <property type="entry name" value="Formyl_transf_N_sf"/>
</dbReference>
<dbReference type="Pfam" id="PF00551">
    <property type="entry name" value="Formyl_trans_N"/>
    <property type="match status" value="1"/>
</dbReference>
<protein>
    <recommendedName>
        <fullName evidence="4 8">Methionyl-tRNA formyltransferase</fullName>
        <ecNumber evidence="3 8">2.1.2.9</ecNumber>
    </recommendedName>
</protein>
<evidence type="ECO:0000256" key="7">
    <source>
        <dbReference type="ARBA" id="ARBA00048558"/>
    </source>
</evidence>
<feature type="domain" description="Formyl transferase N-terminal" evidence="9">
    <location>
        <begin position="7"/>
        <end position="180"/>
    </location>
</feature>
<evidence type="ECO:0000256" key="8">
    <source>
        <dbReference type="HAMAP-Rule" id="MF_00182"/>
    </source>
</evidence>
<dbReference type="OrthoDB" id="9802815at2"/>
<dbReference type="CDD" id="cd08646">
    <property type="entry name" value="FMT_core_Met-tRNA-FMT_N"/>
    <property type="match status" value="1"/>
</dbReference>
<comment type="catalytic activity">
    <reaction evidence="7 8">
        <text>L-methionyl-tRNA(fMet) + (6R)-10-formyltetrahydrofolate = N-formyl-L-methionyl-tRNA(fMet) + (6S)-5,6,7,8-tetrahydrofolate + H(+)</text>
        <dbReference type="Rhea" id="RHEA:24380"/>
        <dbReference type="Rhea" id="RHEA-COMP:9952"/>
        <dbReference type="Rhea" id="RHEA-COMP:9953"/>
        <dbReference type="ChEBI" id="CHEBI:15378"/>
        <dbReference type="ChEBI" id="CHEBI:57453"/>
        <dbReference type="ChEBI" id="CHEBI:78530"/>
        <dbReference type="ChEBI" id="CHEBI:78844"/>
        <dbReference type="ChEBI" id="CHEBI:195366"/>
        <dbReference type="EC" id="2.1.2.9"/>
    </reaction>
</comment>
<dbReference type="SUPFAM" id="SSF53328">
    <property type="entry name" value="Formyltransferase"/>
    <property type="match status" value="1"/>
</dbReference>
<dbReference type="NCBIfam" id="TIGR00460">
    <property type="entry name" value="fmt"/>
    <property type="match status" value="1"/>
</dbReference>
<evidence type="ECO:0000313" key="12">
    <source>
        <dbReference type="Proteomes" id="UP000004913"/>
    </source>
</evidence>
<feature type="domain" description="Formyl transferase C-terminal" evidence="10">
    <location>
        <begin position="212"/>
        <end position="323"/>
    </location>
</feature>
<dbReference type="RefSeq" id="WP_006797660.1">
    <property type="nucleotide sequence ID" value="NZ_GL891979.1"/>
</dbReference>
<evidence type="ECO:0000259" key="10">
    <source>
        <dbReference type="Pfam" id="PF02911"/>
    </source>
</evidence>
<evidence type="ECO:0000313" key="11">
    <source>
        <dbReference type="EMBL" id="EGK02036.1"/>
    </source>
</evidence>
<sequence length="334" mass="38189">MNKKDLRIVFMGTPDFAVESLRVLVENGYNVVGVITMPDKPGGRGHKIQYSAVKRYALEHDLPLLQPEKLKDEVFLNDLKAWNADLQIVVAFRMLPEVVWDMPRMGTFNLHGSLLPQYRGAAPINWAIINGEKETGVTTFFLTHEIDTGKIILSQKLKIGEEDNAGKIHDELMQIGAQLVRRTVDLILEDKVDAVAQEQLFVDEKELKAAPKIFKETCRIDWNKPVNEIYNLIRGLSPYPAAWTELHEEGKEVQAVKIYAADKIYKGKSYPIGYIHIDMIENEDIDFEKGYMYVGCVDGYIKIKELQWPGRKAMTTDEFLRGYKDKLGKSPRFI</sequence>
<evidence type="ECO:0000256" key="1">
    <source>
        <dbReference type="ARBA" id="ARBA00002606"/>
    </source>
</evidence>